<reference evidence="2 3" key="1">
    <citation type="submission" date="2018-08" db="EMBL/GenBank/DDBJ databases">
        <title>A genome reference for cultivated species of the human gut microbiota.</title>
        <authorList>
            <person name="Zou Y."/>
            <person name="Xue W."/>
            <person name="Luo G."/>
        </authorList>
    </citation>
    <scope>NUCLEOTIDE SEQUENCE [LARGE SCALE GENOMIC DNA]</scope>
    <source>
        <strain evidence="2 3">AF25-6</strain>
    </source>
</reference>
<proteinExistence type="predicted"/>
<evidence type="ECO:0000313" key="3">
    <source>
        <dbReference type="Proteomes" id="UP000284161"/>
    </source>
</evidence>
<protein>
    <recommendedName>
        <fullName evidence="1">Double-GTPase 1 domain-containing protein</fullName>
    </recommendedName>
</protein>
<dbReference type="RefSeq" id="WP_117917779.1">
    <property type="nucleotide sequence ID" value="NZ_QRUB01000021.1"/>
</dbReference>
<dbReference type="Gene3D" id="3.40.50.300">
    <property type="entry name" value="P-loop containing nucleotide triphosphate hydrolases"/>
    <property type="match status" value="1"/>
</dbReference>
<accession>A0A412E101</accession>
<feature type="domain" description="Double-GTPase 1" evidence="1">
    <location>
        <begin position="9"/>
        <end position="270"/>
    </location>
</feature>
<dbReference type="InterPro" id="IPR045530">
    <property type="entry name" value="DO-GTPase1"/>
</dbReference>
<dbReference type="InterPro" id="IPR027417">
    <property type="entry name" value="P-loop_NTPase"/>
</dbReference>
<dbReference type="Pfam" id="PF19975">
    <property type="entry name" value="DO-GTPase1"/>
    <property type="match status" value="1"/>
</dbReference>
<comment type="caution">
    <text evidence="2">The sequence shown here is derived from an EMBL/GenBank/DDBJ whole genome shotgun (WGS) entry which is preliminary data.</text>
</comment>
<dbReference type="EMBL" id="QRUB01000021">
    <property type="protein sequence ID" value="RGR26307.1"/>
    <property type="molecule type" value="Genomic_DNA"/>
</dbReference>
<dbReference type="SUPFAM" id="SSF52540">
    <property type="entry name" value="P-loop containing nucleoside triphosphate hydrolases"/>
    <property type="match status" value="1"/>
</dbReference>
<name>A0A412E101_BACSE</name>
<sequence>MMENTKKCLIVGLPNAGKSTYIGAFWAIEKDGGTGHKLTCKEYPSDTTYLDALKKSWLEQTVVSRTVNIEPQEIHLKLHSETTGNTLELHIPDFKGEVFQRILSNNVMDKAAQWCEETDCILYFIKYAKEDILQDEIPQTSESIESVQTEFARIESTTMQIEDISEWTQNIMLLKYLHTQVDSNIPLAICISAWDKVNTNLPIESWVNSNRPFLYNFIRHHFTNVKYYGVSAQGLEYKDEKFDEYQRLTELKQRAYVYTDNKSYDITEPFDFLITQ</sequence>
<organism evidence="2 3">
    <name type="scientific">Bacteroides stercoris</name>
    <dbReference type="NCBI Taxonomy" id="46506"/>
    <lineage>
        <taxon>Bacteria</taxon>
        <taxon>Pseudomonadati</taxon>
        <taxon>Bacteroidota</taxon>
        <taxon>Bacteroidia</taxon>
        <taxon>Bacteroidales</taxon>
        <taxon>Bacteroidaceae</taxon>
        <taxon>Bacteroides</taxon>
    </lineage>
</organism>
<evidence type="ECO:0000259" key="1">
    <source>
        <dbReference type="Pfam" id="PF19975"/>
    </source>
</evidence>
<evidence type="ECO:0000313" key="2">
    <source>
        <dbReference type="EMBL" id="RGR26307.1"/>
    </source>
</evidence>
<dbReference type="AlphaFoldDB" id="A0A412E101"/>
<dbReference type="Proteomes" id="UP000284161">
    <property type="component" value="Unassembled WGS sequence"/>
</dbReference>
<gene>
    <name evidence="2" type="ORF">DWY58_15335</name>
</gene>